<dbReference type="OrthoDB" id="2012132at2759"/>
<organism evidence="3 4">
    <name type="scientific">Striga asiatica</name>
    <name type="common">Asiatic witchweed</name>
    <name type="synonym">Buchnera asiatica</name>
    <dbReference type="NCBI Taxonomy" id="4170"/>
    <lineage>
        <taxon>Eukaryota</taxon>
        <taxon>Viridiplantae</taxon>
        <taxon>Streptophyta</taxon>
        <taxon>Embryophyta</taxon>
        <taxon>Tracheophyta</taxon>
        <taxon>Spermatophyta</taxon>
        <taxon>Magnoliopsida</taxon>
        <taxon>eudicotyledons</taxon>
        <taxon>Gunneridae</taxon>
        <taxon>Pentapetalae</taxon>
        <taxon>asterids</taxon>
        <taxon>lamiids</taxon>
        <taxon>Lamiales</taxon>
        <taxon>Orobanchaceae</taxon>
        <taxon>Buchnereae</taxon>
        <taxon>Striga</taxon>
    </lineage>
</organism>
<feature type="compositionally biased region" description="Pro residues" evidence="1">
    <location>
        <begin position="79"/>
        <end position="90"/>
    </location>
</feature>
<protein>
    <submittedName>
        <fullName evidence="3">Late embryogenesis abundant protein-related</fullName>
    </submittedName>
</protein>
<evidence type="ECO:0000256" key="1">
    <source>
        <dbReference type="SAM" id="MobiDB-lite"/>
    </source>
</evidence>
<gene>
    <name evidence="3" type="ORF">STAS_13318</name>
</gene>
<reference evidence="4" key="1">
    <citation type="journal article" date="2019" name="Curr. Biol.">
        <title>Genome Sequence of Striga asiatica Provides Insight into the Evolution of Plant Parasitism.</title>
        <authorList>
            <person name="Yoshida S."/>
            <person name="Kim S."/>
            <person name="Wafula E.K."/>
            <person name="Tanskanen J."/>
            <person name="Kim Y.M."/>
            <person name="Honaas L."/>
            <person name="Yang Z."/>
            <person name="Spallek T."/>
            <person name="Conn C.E."/>
            <person name="Ichihashi Y."/>
            <person name="Cheong K."/>
            <person name="Cui S."/>
            <person name="Der J.P."/>
            <person name="Gundlach H."/>
            <person name="Jiao Y."/>
            <person name="Hori C."/>
            <person name="Ishida J.K."/>
            <person name="Kasahara H."/>
            <person name="Kiba T."/>
            <person name="Kim M.S."/>
            <person name="Koo N."/>
            <person name="Laohavisit A."/>
            <person name="Lee Y.H."/>
            <person name="Lumba S."/>
            <person name="McCourt P."/>
            <person name="Mortimer J.C."/>
            <person name="Mutuku J.M."/>
            <person name="Nomura T."/>
            <person name="Sasaki-Sekimoto Y."/>
            <person name="Seto Y."/>
            <person name="Wang Y."/>
            <person name="Wakatake T."/>
            <person name="Sakakibara H."/>
            <person name="Demura T."/>
            <person name="Yamaguchi S."/>
            <person name="Yoneyama K."/>
            <person name="Manabe R.I."/>
            <person name="Nelson D.C."/>
            <person name="Schulman A.H."/>
            <person name="Timko M.P."/>
            <person name="dePamphilis C.W."/>
            <person name="Choi D."/>
            <person name="Shirasu K."/>
        </authorList>
    </citation>
    <scope>NUCLEOTIDE SEQUENCE [LARGE SCALE GENOMIC DNA]</scope>
    <source>
        <strain evidence="4">cv. UVA1</strain>
    </source>
</reference>
<feature type="compositionally biased region" description="Basic and acidic residues" evidence="1">
    <location>
        <begin position="91"/>
        <end position="118"/>
    </location>
</feature>
<comment type="caution">
    <text evidence="3">The sequence shown here is derived from an EMBL/GenBank/DDBJ whole genome shotgun (WGS) entry which is preliminary data.</text>
</comment>
<sequence length="642" mass="67422">MARPLRWNITVLALWLMVVAIIVEATPPGIAKNPSHARCLIKKYKHCYNLEHVCPKFCPDSCTVECVSCKPICGDVSTTPPPDSESPSPPEDVHAIGSDDSKGDDNGKGGRKVDDDNGKGNGKGGGKGDDNNGEGNGKGGGKGDDNNGKGGGEGDDNDGKGHGKGGGEGDDNDGKGHGKGGGDDRNETPPTPTSVPPQSPPASPPNSPPSIPVTPPPSPPTPTPIPPQSPPAPVPDSPPNSPPSIPITPPPSPPTPTPVPPQSPPTPIPNSPPYSPPSIPVTPPQTPPPSAPTTPTQSPPPQTPPASTPTISPPTPSTPTPPAPVTRPPPSDVPTPPADLSEAAGGRRKRCRNKNYPHCYGVQHVCPASCPHTCEIDCVTCRPVCQCDMPGAVCQDPRFIGGDGITFYFHGKKDRDFCLVTQPNLHINAHFIGRRNENMKRDFTWVQSIGILFGPHRLFVGAQKTAVWDDAVDRLSLAFDGEPISLPTVEGSTWQAANLPSATVARDADTNNVIIEVEGLFKISANVVPITKHESKVHNYGITDDDCFAHLELGFKFFSLSENVNGVLGRTYGKNYVSRVKMGVPMPVLGGEREFAVSNLFAADCEVSQFQSGELMQLGNVLELPAISCSSGVDGKGVVCKR</sequence>
<name>A0A5A7PW97_STRAF</name>
<dbReference type="PANTHER" id="PTHR31656">
    <property type="entry name" value="ROOT CAP DOMAIN-CONTAINING PROTEIN"/>
    <property type="match status" value="1"/>
</dbReference>
<dbReference type="EMBL" id="BKCP01005239">
    <property type="protein sequence ID" value="GER36946.1"/>
    <property type="molecule type" value="Genomic_DNA"/>
</dbReference>
<keyword evidence="2" id="KW-0732">Signal</keyword>
<dbReference type="InterPro" id="IPR009646">
    <property type="entry name" value="Root_cap"/>
</dbReference>
<feature type="compositionally biased region" description="Basic and acidic residues" evidence="1">
    <location>
        <begin position="157"/>
        <end position="187"/>
    </location>
</feature>
<feature type="region of interest" description="Disordered" evidence="1">
    <location>
        <begin position="77"/>
        <end position="348"/>
    </location>
</feature>
<evidence type="ECO:0000313" key="4">
    <source>
        <dbReference type="Proteomes" id="UP000325081"/>
    </source>
</evidence>
<accession>A0A5A7PW97</accession>
<keyword evidence="4" id="KW-1185">Reference proteome</keyword>
<dbReference type="PRINTS" id="PR01217">
    <property type="entry name" value="PRICHEXTENSN"/>
</dbReference>
<evidence type="ECO:0000313" key="3">
    <source>
        <dbReference type="EMBL" id="GER36946.1"/>
    </source>
</evidence>
<dbReference type="AlphaFoldDB" id="A0A5A7PW97"/>
<evidence type="ECO:0000256" key="2">
    <source>
        <dbReference type="SAM" id="SignalP"/>
    </source>
</evidence>
<proteinExistence type="predicted"/>
<dbReference type="Pfam" id="PF06830">
    <property type="entry name" value="Root_cap"/>
    <property type="match status" value="1"/>
</dbReference>
<feature type="signal peptide" evidence="2">
    <location>
        <begin position="1"/>
        <end position="25"/>
    </location>
</feature>
<feature type="compositionally biased region" description="Pro residues" evidence="1">
    <location>
        <begin position="189"/>
        <end position="337"/>
    </location>
</feature>
<dbReference type="Proteomes" id="UP000325081">
    <property type="component" value="Unassembled WGS sequence"/>
</dbReference>
<feature type="chain" id="PRO_5022746276" evidence="2">
    <location>
        <begin position="26"/>
        <end position="642"/>
    </location>
</feature>